<protein>
    <submittedName>
        <fullName evidence="3">Uncharacterized protein</fullName>
    </submittedName>
</protein>
<sequence>MAARPFFAKSAFSRSIMLKGLLLLLLNLLPPVLGNCSVETVTETTWVTVSGPTVDMPPTPSSQPVASPEPAHTSSSVGISGGPAQTTNIDKPSSSGNGGMPSATYNPLPKPAAAIHEAPPNFNRLIPLPNTGSIRNSCGYDVYVWSVGCTNSATNVKINAGSTWTEPLRRCNNGGVVYKVSKKEGDDRAVMQFEAGLYPDQDMVQYDLSYLNCMVPQTTDLSACAGWEGGHQAVSGKGCQVFVCNPGEYCDGSSYTVAEFGNQFGGLVHPNAGCASTYGVAFELCACSKA</sequence>
<dbReference type="AlphaFoldDB" id="A0A9W4URU9"/>
<reference evidence="3" key="1">
    <citation type="submission" date="2023-01" db="EMBL/GenBank/DDBJ databases">
        <authorList>
            <person name="Van Ghelder C."/>
            <person name="Rancurel C."/>
        </authorList>
    </citation>
    <scope>NUCLEOTIDE SEQUENCE</scope>
    <source>
        <strain evidence="3">CNCM I-4278</strain>
    </source>
</reference>
<keyword evidence="2" id="KW-0732">Signal</keyword>
<proteinExistence type="predicted"/>
<dbReference type="OrthoDB" id="5144514at2759"/>
<evidence type="ECO:0000256" key="1">
    <source>
        <dbReference type="SAM" id="MobiDB-lite"/>
    </source>
</evidence>
<feature type="region of interest" description="Disordered" evidence="1">
    <location>
        <begin position="52"/>
        <end position="112"/>
    </location>
</feature>
<dbReference type="EMBL" id="CAOQHR010000011">
    <property type="protein sequence ID" value="CAI6340930.1"/>
    <property type="molecule type" value="Genomic_DNA"/>
</dbReference>
<dbReference type="Pfam" id="PF04681">
    <property type="entry name" value="Bys1"/>
    <property type="match status" value="1"/>
</dbReference>
<evidence type="ECO:0000313" key="4">
    <source>
        <dbReference type="Proteomes" id="UP001152607"/>
    </source>
</evidence>
<name>A0A9W4URU9_9PLEO</name>
<dbReference type="Proteomes" id="UP001152607">
    <property type="component" value="Unassembled WGS sequence"/>
</dbReference>
<gene>
    <name evidence="3" type="ORF">PDIGIT_LOCUS14116</name>
</gene>
<comment type="caution">
    <text evidence="3">The sequence shown here is derived from an EMBL/GenBank/DDBJ whole genome shotgun (WGS) entry which is preliminary data.</text>
</comment>
<feature type="signal peptide" evidence="2">
    <location>
        <begin position="1"/>
        <end position="34"/>
    </location>
</feature>
<dbReference type="InterPro" id="IPR006771">
    <property type="entry name" value="CetA-like"/>
</dbReference>
<accession>A0A9W4URU9</accession>
<feature type="chain" id="PRO_5040933075" evidence="2">
    <location>
        <begin position="35"/>
        <end position="290"/>
    </location>
</feature>
<evidence type="ECO:0000256" key="2">
    <source>
        <dbReference type="SAM" id="SignalP"/>
    </source>
</evidence>
<feature type="compositionally biased region" description="Polar residues" evidence="1">
    <location>
        <begin position="72"/>
        <end position="95"/>
    </location>
</feature>
<organism evidence="3 4">
    <name type="scientific">Periconia digitata</name>
    <dbReference type="NCBI Taxonomy" id="1303443"/>
    <lineage>
        <taxon>Eukaryota</taxon>
        <taxon>Fungi</taxon>
        <taxon>Dikarya</taxon>
        <taxon>Ascomycota</taxon>
        <taxon>Pezizomycotina</taxon>
        <taxon>Dothideomycetes</taxon>
        <taxon>Pleosporomycetidae</taxon>
        <taxon>Pleosporales</taxon>
        <taxon>Massarineae</taxon>
        <taxon>Periconiaceae</taxon>
        <taxon>Periconia</taxon>
    </lineage>
</organism>
<keyword evidence="4" id="KW-1185">Reference proteome</keyword>
<evidence type="ECO:0000313" key="3">
    <source>
        <dbReference type="EMBL" id="CAI6340930.1"/>
    </source>
</evidence>